<feature type="transmembrane region" description="Helical" evidence="8">
    <location>
        <begin position="115"/>
        <end position="140"/>
    </location>
</feature>
<evidence type="ECO:0000256" key="2">
    <source>
        <dbReference type="ARBA" id="ARBA00022448"/>
    </source>
</evidence>
<feature type="transmembrane region" description="Helical" evidence="8">
    <location>
        <begin position="230"/>
        <end position="259"/>
    </location>
</feature>
<dbReference type="Gene3D" id="1.10.3720.10">
    <property type="entry name" value="MetI-like"/>
    <property type="match status" value="1"/>
</dbReference>
<evidence type="ECO:0000256" key="4">
    <source>
        <dbReference type="ARBA" id="ARBA00022692"/>
    </source>
</evidence>
<comment type="similarity">
    <text evidence="7">Belongs to the binding-protein-dependent transport system permease family. OppBC subfamily.</text>
</comment>
<dbReference type="InterPro" id="IPR050366">
    <property type="entry name" value="BP-dependent_transpt_permease"/>
</dbReference>
<proteinExistence type="inferred from homology"/>
<dbReference type="GeneID" id="55596532"/>
<keyword evidence="4 8" id="KW-0812">Transmembrane</keyword>
<dbReference type="InterPro" id="IPR035906">
    <property type="entry name" value="MetI-like_sf"/>
</dbReference>
<dbReference type="KEGG" id="hsai:HPS36_15980"/>
<dbReference type="EMBL" id="CP053942">
    <property type="protein sequence ID" value="QKG94367.1"/>
    <property type="molecule type" value="Genomic_DNA"/>
</dbReference>
<dbReference type="Pfam" id="PF00528">
    <property type="entry name" value="BPD_transp_1"/>
    <property type="match status" value="1"/>
</dbReference>
<protein>
    <submittedName>
        <fullName evidence="10">ABC transporter permease</fullName>
    </submittedName>
</protein>
<evidence type="ECO:0000256" key="1">
    <source>
        <dbReference type="ARBA" id="ARBA00004651"/>
    </source>
</evidence>
<evidence type="ECO:0000259" key="9">
    <source>
        <dbReference type="PROSITE" id="PS50928"/>
    </source>
</evidence>
<keyword evidence="2 8" id="KW-0813">Transport</keyword>
<dbReference type="NCBIfam" id="NF045474">
    <property type="entry name" value="Opp2C"/>
    <property type="match status" value="1"/>
</dbReference>
<organism evidence="10 11">
    <name type="scientific">Halorubrum salinarum</name>
    <dbReference type="NCBI Taxonomy" id="2739057"/>
    <lineage>
        <taxon>Archaea</taxon>
        <taxon>Methanobacteriati</taxon>
        <taxon>Methanobacteriota</taxon>
        <taxon>Stenosarchaea group</taxon>
        <taxon>Halobacteria</taxon>
        <taxon>Halobacteriales</taxon>
        <taxon>Haloferacaceae</taxon>
        <taxon>Halorubrum</taxon>
    </lineage>
</organism>
<reference evidence="10 11" key="1">
    <citation type="submission" date="2020-05" db="EMBL/GenBank/DDBJ databases">
        <title>Halorubrum RHB-C sp.nov., an extremely halophilic archaeon isolated from solar salt farm.</title>
        <authorList>
            <person name="Ho H."/>
            <person name="Danganan R.E."/>
            <person name="Dedeles G.R."/>
            <person name="Kim S.-G."/>
        </authorList>
    </citation>
    <scope>NUCLEOTIDE SEQUENCE [LARGE SCALE GENOMIC DNA]</scope>
    <source>
        <strain evidence="10 11">RHB-C</strain>
        <plasmid evidence="11">phar01</plasmid>
    </source>
</reference>
<evidence type="ECO:0000313" key="10">
    <source>
        <dbReference type="EMBL" id="QKG94367.1"/>
    </source>
</evidence>
<dbReference type="PANTHER" id="PTHR43386">
    <property type="entry name" value="OLIGOPEPTIDE TRANSPORT SYSTEM PERMEASE PROTEIN APPC"/>
    <property type="match status" value="1"/>
</dbReference>
<keyword evidence="10" id="KW-0614">Plasmid</keyword>
<dbReference type="RefSeq" id="WP_173230951.1">
    <property type="nucleotide sequence ID" value="NZ_CP053942.1"/>
</dbReference>
<keyword evidence="11" id="KW-1185">Reference proteome</keyword>
<geneLocation type="plasmid" evidence="11">
    <name>phar01</name>
</geneLocation>
<dbReference type="PROSITE" id="PS50928">
    <property type="entry name" value="ABC_TM1"/>
    <property type="match status" value="1"/>
</dbReference>
<gene>
    <name evidence="10" type="ORF">HPS36_15980</name>
</gene>
<dbReference type="GO" id="GO:0055085">
    <property type="term" value="P:transmembrane transport"/>
    <property type="evidence" value="ECO:0007669"/>
    <property type="project" value="InterPro"/>
</dbReference>
<dbReference type="InterPro" id="IPR053385">
    <property type="entry name" value="ABC_transport_permease"/>
</dbReference>
<evidence type="ECO:0000256" key="3">
    <source>
        <dbReference type="ARBA" id="ARBA00022475"/>
    </source>
</evidence>
<feature type="transmembrane region" description="Helical" evidence="8">
    <location>
        <begin position="279"/>
        <end position="302"/>
    </location>
</feature>
<keyword evidence="6 8" id="KW-0472">Membrane</keyword>
<evidence type="ECO:0000256" key="6">
    <source>
        <dbReference type="ARBA" id="ARBA00023136"/>
    </source>
</evidence>
<evidence type="ECO:0000256" key="7">
    <source>
        <dbReference type="ARBA" id="ARBA00024202"/>
    </source>
</evidence>
<dbReference type="Proteomes" id="UP000505020">
    <property type="component" value="Plasmid pHAR01"/>
</dbReference>
<dbReference type="CDD" id="cd06261">
    <property type="entry name" value="TM_PBP2"/>
    <property type="match status" value="1"/>
</dbReference>
<dbReference type="GO" id="GO:0005886">
    <property type="term" value="C:plasma membrane"/>
    <property type="evidence" value="ECO:0007669"/>
    <property type="project" value="UniProtKB-SubCell"/>
</dbReference>
<accession>A0A7D3Y2N5</accession>
<evidence type="ECO:0000256" key="8">
    <source>
        <dbReference type="RuleBase" id="RU363032"/>
    </source>
</evidence>
<keyword evidence="5 8" id="KW-1133">Transmembrane helix</keyword>
<dbReference type="InterPro" id="IPR000515">
    <property type="entry name" value="MetI-like"/>
</dbReference>
<keyword evidence="3" id="KW-1003">Cell membrane</keyword>
<evidence type="ECO:0000313" key="11">
    <source>
        <dbReference type="Proteomes" id="UP000505020"/>
    </source>
</evidence>
<dbReference type="AlphaFoldDB" id="A0A7D3Y2N5"/>
<evidence type="ECO:0000256" key="5">
    <source>
        <dbReference type="ARBA" id="ARBA00022989"/>
    </source>
</evidence>
<sequence>MSEHRERSSFHPGRIGKVARSFWNSRKTKQFISNRLNLAGLFFVSLVVFAAVFAAPIKIVVFDWSIPIQPFSIAPYSPTEQDLLNRLAAPSLAHPMGTDQLGRDIFSRVLYGARISLRIAVTVVAITLSIGTVVGVTAGYFGGWIDEALMRLVDVLLSFPGLLLALVVAGILGPSLNNIMLALAVVGWTQYARVIRGETLSVKEKEYMQSAQLMGVSTPRLLIRHALPNVVTPVVVLATMDMAYVILGTAGLSFLGLGAQPPTPEWGTMLAGGRDYVTTAWWIVNFPGLAIMILVLGFNLLGDGLRDVLDPRDVGNVEGKGL</sequence>
<name>A0A7D3Y2N5_9EURY</name>
<feature type="domain" description="ABC transmembrane type-1" evidence="9">
    <location>
        <begin position="113"/>
        <end position="302"/>
    </location>
</feature>
<comment type="subcellular location">
    <subcellularLocation>
        <location evidence="1 8">Cell membrane</location>
        <topology evidence="1 8">Multi-pass membrane protein</topology>
    </subcellularLocation>
</comment>
<dbReference type="PANTHER" id="PTHR43386:SF1">
    <property type="entry name" value="D,D-DIPEPTIDE TRANSPORT SYSTEM PERMEASE PROTEIN DDPC-RELATED"/>
    <property type="match status" value="1"/>
</dbReference>
<feature type="transmembrane region" description="Helical" evidence="8">
    <location>
        <begin position="36"/>
        <end position="57"/>
    </location>
</feature>
<dbReference type="SUPFAM" id="SSF161098">
    <property type="entry name" value="MetI-like"/>
    <property type="match status" value="1"/>
</dbReference>